<dbReference type="RefSeq" id="WP_023002432.1">
    <property type="nucleotide sequence ID" value="NZ_CP045617.1"/>
</dbReference>
<evidence type="ECO:0000313" key="2">
    <source>
        <dbReference type="EMBL" id="CTQ46482.1"/>
    </source>
</evidence>
<dbReference type="Proteomes" id="UP000048926">
    <property type="component" value="Unassembled WGS sequence"/>
</dbReference>
<keyword evidence="1" id="KW-0732">Signal</keyword>
<keyword evidence="3" id="KW-1185">Reference proteome</keyword>
<reference evidence="3" key="1">
    <citation type="submission" date="2015-07" db="EMBL/GenBank/DDBJ databases">
        <authorList>
            <person name="Rodrigo-Torres Lidia"/>
            <person name="Arahal R.David."/>
        </authorList>
    </citation>
    <scope>NUCLEOTIDE SEQUENCE [LARGE SCALE GENOMIC DNA]</scope>
    <source>
        <strain evidence="3">CECT 4801</strain>
    </source>
</reference>
<name>A0A0M6Y8S8_9HYPH</name>
<feature type="chain" id="PRO_5005807743" evidence="1">
    <location>
        <begin position="28"/>
        <end position="420"/>
    </location>
</feature>
<evidence type="ECO:0000313" key="3">
    <source>
        <dbReference type="Proteomes" id="UP000048926"/>
    </source>
</evidence>
<sequence>MFGFETCRPKLAGAFLGALLLSVPANALTEQYETPPEQDPATLLDGKELGPGYAVLSPVRGDGFLRIYQVQTDLGVEQIEGDGMLKLRLHEIQVLIALDSLKNDASFVDGLKQAAMKPVEFVESTVTDPVGTAKNTVSGVGRMFGRLTKGVEAAVSGKGGSPAELAKSITGQAKARRELAVDVGVDPYTFYRPLSEKLDETASVTTAGNWTVSAITSLLPGGIIVNAARQADNFRNLIVDSTPTELQERTSSVLRAVGVPEVTNAKLMGNPFYTASEKAAIAYQMQAMPGVKDLYLIAEKAADADSRDLAYFQLRRVVLMETYNSTVSPLGDIKLVSGIPVALRRDGIAAIVMPFDHVAWTQTVAQTFSAMHEGLGTLPFPPTGVDFLITGDVTPMAAERIAAFGWEITGNYPMPKGPVF</sequence>
<feature type="signal peptide" evidence="1">
    <location>
        <begin position="1"/>
        <end position="27"/>
    </location>
</feature>
<organism evidence="2 3">
    <name type="scientific">Roseibium aggregatum</name>
    <dbReference type="NCBI Taxonomy" id="187304"/>
    <lineage>
        <taxon>Bacteria</taxon>
        <taxon>Pseudomonadati</taxon>
        <taxon>Pseudomonadota</taxon>
        <taxon>Alphaproteobacteria</taxon>
        <taxon>Hyphomicrobiales</taxon>
        <taxon>Stappiaceae</taxon>
        <taxon>Roseibium</taxon>
    </lineage>
</organism>
<dbReference type="STRING" id="187304.B0E33_12185"/>
<dbReference type="EMBL" id="CXST01000003">
    <property type="protein sequence ID" value="CTQ46482.1"/>
    <property type="molecule type" value="Genomic_DNA"/>
</dbReference>
<protein>
    <submittedName>
        <fullName evidence="2">Uncharacterized protein</fullName>
    </submittedName>
</protein>
<gene>
    <name evidence="2" type="ORF">LAL4801_04941</name>
</gene>
<proteinExistence type="predicted"/>
<dbReference type="OrthoDB" id="7671802at2"/>
<accession>A0A0M6Y8S8</accession>
<dbReference type="AlphaFoldDB" id="A0A0M6Y8S8"/>
<dbReference type="KEGG" id="lagg:B0E33_12185"/>
<evidence type="ECO:0000256" key="1">
    <source>
        <dbReference type="SAM" id="SignalP"/>
    </source>
</evidence>